<evidence type="ECO:0000256" key="1">
    <source>
        <dbReference type="SAM" id="MobiDB-lite"/>
    </source>
</evidence>
<dbReference type="Proteomes" id="UP001485043">
    <property type="component" value="Unassembled WGS sequence"/>
</dbReference>
<sequence length="95" mass="10181">MGLCHSRPRTVVTHTVVEPIGTIRQGPLGGVLPVTDMGPVVQSIRAGPISGDPLPPHMHHSQMGGPTHVTHVTHVVNRGGRAPRRRVYRHPGLGF</sequence>
<evidence type="ECO:0000313" key="2">
    <source>
        <dbReference type="EMBL" id="KAK9847179.1"/>
    </source>
</evidence>
<name>A0AAW1SMR8_9CHLO</name>
<accession>A0AAW1SMR8</accession>
<dbReference type="AlphaFoldDB" id="A0AAW1SMR8"/>
<dbReference type="EMBL" id="JALJOV010001488">
    <property type="protein sequence ID" value="KAK9847179.1"/>
    <property type="molecule type" value="Genomic_DNA"/>
</dbReference>
<protein>
    <submittedName>
        <fullName evidence="2">Uncharacterized protein</fullName>
    </submittedName>
</protein>
<organism evidence="2 3">
    <name type="scientific">Apatococcus fuscideae</name>
    <dbReference type="NCBI Taxonomy" id="2026836"/>
    <lineage>
        <taxon>Eukaryota</taxon>
        <taxon>Viridiplantae</taxon>
        <taxon>Chlorophyta</taxon>
        <taxon>core chlorophytes</taxon>
        <taxon>Trebouxiophyceae</taxon>
        <taxon>Chlorellales</taxon>
        <taxon>Chlorellaceae</taxon>
        <taxon>Apatococcus</taxon>
    </lineage>
</organism>
<keyword evidence="3" id="KW-1185">Reference proteome</keyword>
<gene>
    <name evidence="2" type="ORF">WJX84_010608</name>
</gene>
<reference evidence="2 3" key="1">
    <citation type="journal article" date="2024" name="Nat. Commun.">
        <title>Phylogenomics reveals the evolutionary origins of lichenization in chlorophyte algae.</title>
        <authorList>
            <person name="Puginier C."/>
            <person name="Libourel C."/>
            <person name="Otte J."/>
            <person name="Skaloud P."/>
            <person name="Haon M."/>
            <person name="Grisel S."/>
            <person name="Petersen M."/>
            <person name="Berrin J.G."/>
            <person name="Delaux P.M."/>
            <person name="Dal Grande F."/>
            <person name="Keller J."/>
        </authorList>
    </citation>
    <scope>NUCLEOTIDE SEQUENCE [LARGE SCALE GENOMIC DNA]</scope>
    <source>
        <strain evidence="2 3">SAG 2523</strain>
    </source>
</reference>
<evidence type="ECO:0000313" key="3">
    <source>
        <dbReference type="Proteomes" id="UP001485043"/>
    </source>
</evidence>
<proteinExistence type="predicted"/>
<comment type="caution">
    <text evidence="2">The sequence shown here is derived from an EMBL/GenBank/DDBJ whole genome shotgun (WGS) entry which is preliminary data.</text>
</comment>
<feature type="region of interest" description="Disordered" evidence="1">
    <location>
        <begin position="48"/>
        <end position="67"/>
    </location>
</feature>